<name>A0A942UVW9_9BACI</name>
<proteinExistence type="predicted"/>
<organism evidence="2 3">
    <name type="scientific">Lederbergia citrea</name>
    <dbReference type="NCBI Taxonomy" id="2833581"/>
    <lineage>
        <taxon>Bacteria</taxon>
        <taxon>Bacillati</taxon>
        <taxon>Bacillota</taxon>
        <taxon>Bacilli</taxon>
        <taxon>Bacillales</taxon>
        <taxon>Bacillaceae</taxon>
        <taxon>Lederbergia</taxon>
    </lineage>
</organism>
<keyword evidence="1" id="KW-0812">Transmembrane</keyword>
<dbReference type="Proteomes" id="UP000676456">
    <property type="component" value="Unassembled WGS sequence"/>
</dbReference>
<evidence type="ECO:0000313" key="2">
    <source>
        <dbReference type="EMBL" id="MBS4223824.1"/>
    </source>
</evidence>
<dbReference type="RefSeq" id="WP_213098801.1">
    <property type="nucleotide sequence ID" value="NZ_JAGYPH010000002.1"/>
</dbReference>
<feature type="transmembrane region" description="Helical" evidence="1">
    <location>
        <begin position="12"/>
        <end position="40"/>
    </location>
</feature>
<protein>
    <submittedName>
        <fullName evidence="2">Uncharacterized protein</fullName>
    </submittedName>
</protein>
<feature type="transmembrane region" description="Helical" evidence="1">
    <location>
        <begin position="52"/>
        <end position="71"/>
    </location>
</feature>
<dbReference type="EMBL" id="JAGYPN010000002">
    <property type="protein sequence ID" value="MBS4223824.1"/>
    <property type="molecule type" value="Genomic_DNA"/>
</dbReference>
<evidence type="ECO:0000313" key="3">
    <source>
        <dbReference type="Proteomes" id="UP000676456"/>
    </source>
</evidence>
<gene>
    <name evidence="2" type="ORF">KHA91_13800</name>
</gene>
<sequence>MTDLYTAFILDFIGTSFLFATALTFCLFFLYFIFVITIFNPQRIKKSSVIKFAFGGIITLIITIFLLIFGVTEAEKSIQTMKDYTNGEWEVKDLLVTDIKRGSYPSRIVLIETGEGQMTLFFEDFLIYTGQKYRFTYLNATNTIIKVEKIAD</sequence>
<reference evidence="2 3" key="1">
    <citation type="submission" date="2021-05" db="EMBL/GenBank/DDBJ databases">
        <title>Novel Bacillus species.</title>
        <authorList>
            <person name="Liu G."/>
        </authorList>
    </citation>
    <scope>NUCLEOTIDE SEQUENCE [LARGE SCALE GENOMIC DNA]</scope>
    <source>
        <strain evidence="2 3">FJAT-49682</strain>
    </source>
</reference>
<keyword evidence="1" id="KW-0472">Membrane</keyword>
<evidence type="ECO:0000256" key="1">
    <source>
        <dbReference type="SAM" id="Phobius"/>
    </source>
</evidence>
<dbReference type="AlphaFoldDB" id="A0A942UVW9"/>
<accession>A0A942UVW9</accession>
<keyword evidence="3" id="KW-1185">Reference proteome</keyword>
<comment type="caution">
    <text evidence="2">The sequence shown here is derived from an EMBL/GenBank/DDBJ whole genome shotgun (WGS) entry which is preliminary data.</text>
</comment>
<keyword evidence="1" id="KW-1133">Transmembrane helix</keyword>